<feature type="compositionally biased region" description="Basic residues" evidence="1">
    <location>
        <begin position="88"/>
        <end position="104"/>
    </location>
</feature>
<name>A0AAD3D4W9_9STRA</name>
<proteinExistence type="predicted"/>
<dbReference type="AlphaFoldDB" id="A0AAD3D4W9"/>
<evidence type="ECO:0000256" key="1">
    <source>
        <dbReference type="SAM" id="MobiDB-lite"/>
    </source>
</evidence>
<dbReference type="EMBL" id="BLLK01000058">
    <property type="protein sequence ID" value="GFH57547.1"/>
    <property type="molecule type" value="Genomic_DNA"/>
</dbReference>
<feature type="compositionally biased region" description="Basic and acidic residues" evidence="1">
    <location>
        <begin position="70"/>
        <end position="81"/>
    </location>
</feature>
<sequence>MDSRSSGIKGWAGEELEIEHRREQLRNNEFKSHKTVDLGQFQNKEVGVGYQARGVIRQRGADGPQIKIIDMTKKVDDRETGSVESSSKKKRKREKKSKRDSKKKAKDDPLKVFLECKALRNFRKEIEKVYQESRKMTK</sequence>
<reference evidence="2 3" key="1">
    <citation type="journal article" date="2021" name="Sci. Rep.">
        <title>The genome of the diatom Chaetoceros tenuissimus carries an ancient integrated fragment of an extant virus.</title>
        <authorList>
            <person name="Hongo Y."/>
            <person name="Kimura K."/>
            <person name="Takaki Y."/>
            <person name="Yoshida Y."/>
            <person name="Baba S."/>
            <person name="Kobayashi G."/>
            <person name="Nagasaki K."/>
            <person name="Hano T."/>
            <person name="Tomaru Y."/>
        </authorList>
    </citation>
    <scope>NUCLEOTIDE SEQUENCE [LARGE SCALE GENOMIC DNA]</scope>
    <source>
        <strain evidence="2 3">NIES-3715</strain>
    </source>
</reference>
<gene>
    <name evidence="2" type="ORF">CTEN210_14023</name>
</gene>
<comment type="caution">
    <text evidence="2">The sequence shown here is derived from an EMBL/GenBank/DDBJ whole genome shotgun (WGS) entry which is preliminary data.</text>
</comment>
<evidence type="ECO:0000313" key="2">
    <source>
        <dbReference type="EMBL" id="GFH57547.1"/>
    </source>
</evidence>
<accession>A0AAD3D4W9</accession>
<keyword evidence="3" id="KW-1185">Reference proteome</keyword>
<protein>
    <submittedName>
        <fullName evidence="2">Uncharacterized protein</fullName>
    </submittedName>
</protein>
<feature type="region of interest" description="Disordered" evidence="1">
    <location>
        <begin position="56"/>
        <end position="107"/>
    </location>
</feature>
<evidence type="ECO:0000313" key="3">
    <source>
        <dbReference type="Proteomes" id="UP001054902"/>
    </source>
</evidence>
<organism evidence="2 3">
    <name type="scientific">Chaetoceros tenuissimus</name>
    <dbReference type="NCBI Taxonomy" id="426638"/>
    <lineage>
        <taxon>Eukaryota</taxon>
        <taxon>Sar</taxon>
        <taxon>Stramenopiles</taxon>
        <taxon>Ochrophyta</taxon>
        <taxon>Bacillariophyta</taxon>
        <taxon>Coscinodiscophyceae</taxon>
        <taxon>Chaetocerotophycidae</taxon>
        <taxon>Chaetocerotales</taxon>
        <taxon>Chaetocerotaceae</taxon>
        <taxon>Chaetoceros</taxon>
    </lineage>
</organism>
<dbReference type="Proteomes" id="UP001054902">
    <property type="component" value="Unassembled WGS sequence"/>
</dbReference>